<feature type="non-terminal residue" evidence="2">
    <location>
        <position position="607"/>
    </location>
</feature>
<dbReference type="PANTHER" id="PTHR10796">
    <property type="entry name" value="PATCHED-RELATED"/>
    <property type="match status" value="1"/>
</dbReference>
<dbReference type="Proteomes" id="UP001152795">
    <property type="component" value="Unassembled WGS sequence"/>
</dbReference>
<dbReference type="SUPFAM" id="SSF82866">
    <property type="entry name" value="Multidrug efflux transporter AcrB transmembrane domain"/>
    <property type="match status" value="2"/>
</dbReference>
<protein>
    <submittedName>
        <fullName evidence="2">Patched domain-containing 3-like</fullName>
    </submittedName>
</protein>
<dbReference type="PROSITE" id="PS50156">
    <property type="entry name" value="SSD"/>
    <property type="match status" value="1"/>
</dbReference>
<evidence type="ECO:0000313" key="2">
    <source>
        <dbReference type="EMBL" id="CAB4003432.1"/>
    </source>
</evidence>
<feature type="non-terminal residue" evidence="2">
    <location>
        <position position="1"/>
    </location>
</feature>
<evidence type="ECO:0000256" key="1">
    <source>
        <dbReference type="ARBA" id="ARBA00005585"/>
    </source>
</evidence>
<sequence length="607" mass="68222">PYSKSKFTIARVLADISYTENGSISEAQLLKASYFYEQLPSLVDPSDNVDPRGRKWEEAFGKIVEKYNDILYLTRTKFREISSDAISGDAFLLTTGYLIILLYVIIILGKFTRLEIKAWLALGGIVGVGLSVGVSMALCSAFGLFYGPAHTTLPFLLLGIGVDDLFVIVQSWSNIPAHIHHSNSVEERIGLALKHAGSSITITTFTDLLAFLVGGSTIIPGLQSFCFYAALGIFCDYILQTTFFVAWLSIDARRSDKRRDGCCCCCILPQDYKPNECGEKSYLQRFYEKVVGNVVVKLPVKLVIFIVVGGLLGVNIYGTTQLKQQFEPKWFLPTGTIVRDYMDLNDENFVQGGQPIAFYTGSINYFEEQKMLHKLNKDLQSETEYLSSNTIEDWYESYIEWANRTVPHYLNNASLTVEPEVQFYQQLKVFLNSSSGNRFIDDIKWNKNADKIVATRIRAFLKTLTETKDHVKAMDKFRDIIESVGFSSDPIVYNRLILFAESHKVIAEELFRNILLAMAVVFVVTLVIIASPMTSVLVFLCVVFTVVDVIGLMYFWDLTIDTVSTIVIIIAIGLSVDYASHVGHTFLVKSGSRKERTIKTYRDIGPA</sequence>
<dbReference type="AlphaFoldDB" id="A0A7D9E758"/>
<dbReference type="InterPro" id="IPR051697">
    <property type="entry name" value="Patched_domain-protein"/>
</dbReference>
<keyword evidence="3" id="KW-1185">Reference proteome</keyword>
<dbReference type="EMBL" id="CACRXK020004629">
    <property type="protein sequence ID" value="CAB4003432.1"/>
    <property type="molecule type" value="Genomic_DNA"/>
</dbReference>
<dbReference type="PANTHER" id="PTHR10796:SF130">
    <property type="entry name" value="PATCHED DOMAIN-CONTAINING PROTEIN 3-LIKE PROTEIN"/>
    <property type="match status" value="1"/>
</dbReference>
<dbReference type="Pfam" id="PF12349">
    <property type="entry name" value="Sterol-sensing"/>
    <property type="match status" value="1"/>
</dbReference>
<comment type="caution">
    <text evidence="2">The sequence shown here is derived from an EMBL/GenBank/DDBJ whole genome shotgun (WGS) entry which is preliminary data.</text>
</comment>
<evidence type="ECO:0000313" key="3">
    <source>
        <dbReference type="Proteomes" id="UP001152795"/>
    </source>
</evidence>
<dbReference type="Gene3D" id="1.20.1640.10">
    <property type="entry name" value="Multidrug efflux transporter AcrB transmembrane domain"/>
    <property type="match status" value="2"/>
</dbReference>
<dbReference type="GO" id="GO:0016020">
    <property type="term" value="C:membrane"/>
    <property type="evidence" value="ECO:0007669"/>
    <property type="project" value="TreeGrafter"/>
</dbReference>
<name>A0A7D9E758_PARCT</name>
<gene>
    <name evidence="2" type="ORF">PACLA_8A059331</name>
</gene>
<proteinExistence type="inferred from homology"/>
<dbReference type="OrthoDB" id="6510177at2759"/>
<reference evidence="2" key="1">
    <citation type="submission" date="2020-04" db="EMBL/GenBank/DDBJ databases">
        <authorList>
            <person name="Alioto T."/>
            <person name="Alioto T."/>
            <person name="Gomez Garrido J."/>
        </authorList>
    </citation>
    <scope>NUCLEOTIDE SEQUENCE</scope>
    <source>
        <strain evidence="2">A484AB</strain>
    </source>
</reference>
<comment type="similarity">
    <text evidence="1">Belongs to the patched family.</text>
</comment>
<dbReference type="InterPro" id="IPR053958">
    <property type="entry name" value="HMGCR/SNAP/NPC1-like_SSD"/>
</dbReference>
<accession>A0A7D9E758</accession>
<dbReference type="InterPro" id="IPR000731">
    <property type="entry name" value="SSD"/>
</dbReference>
<organism evidence="2 3">
    <name type="scientific">Paramuricea clavata</name>
    <name type="common">Red gorgonian</name>
    <name type="synonym">Violescent sea-whip</name>
    <dbReference type="NCBI Taxonomy" id="317549"/>
    <lineage>
        <taxon>Eukaryota</taxon>
        <taxon>Metazoa</taxon>
        <taxon>Cnidaria</taxon>
        <taxon>Anthozoa</taxon>
        <taxon>Octocorallia</taxon>
        <taxon>Malacalcyonacea</taxon>
        <taxon>Plexauridae</taxon>
        <taxon>Paramuricea</taxon>
    </lineage>
</organism>